<sequence>MQMNKKNQVQGKVHSKVKQQNGNTNKCYSKARIKITLVLSVQRPKFFHMRRSIRCDLSHSLPTVLFSLAKSFHLILLVKSSAKERIISTLGCGQQIVHMTFCTSKAAGDRLSSSPKERDFTRCRRERGAAKEEREIHLLQSSVSVWLKQEVIIKPVIGYPKGKMATKTKMRKQNNQAVQ</sequence>
<evidence type="ECO:0000313" key="2">
    <source>
        <dbReference type="EnsemblPlants" id="Zm00001eb009910_P001"/>
    </source>
</evidence>
<reference evidence="3" key="1">
    <citation type="submission" date="2015-12" db="EMBL/GenBank/DDBJ databases">
        <title>Update maize B73 reference genome by single molecule sequencing technologies.</title>
        <authorList>
            <consortium name="Maize Genome Sequencing Project"/>
            <person name="Ware D."/>
        </authorList>
    </citation>
    <scope>NUCLEOTIDE SEQUENCE [LARGE SCALE GENOMIC DNA]</scope>
    <source>
        <strain evidence="3">cv. B73</strain>
    </source>
</reference>
<dbReference type="AlphaFoldDB" id="A0A804LGQ6"/>
<feature type="compositionally biased region" description="Polar residues" evidence="1">
    <location>
        <begin position="1"/>
        <end position="10"/>
    </location>
</feature>
<reference evidence="2" key="3">
    <citation type="submission" date="2021-05" db="UniProtKB">
        <authorList>
            <consortium name="EnsemblPlants"/>
        </authorList>
    </citation>
    <scope>IDENTIFICATION</scope>
    <source>
        <strain evidence="2">cv. B73</strain>
    </source>
</reference>
<evidence type="ECO:0000256" key="1">
    <source>
        <dbReference type="SAM" id="MobiDB-lite"/>
    </source>
</evidence>
<dbReference type="InParanoid" id="A0A804LGQ6"/>
<proteinExistence type="predicted"/>
<keyword evidence="3" id="KW-1185">Reference proteome</keyword>
<protein>
    <submittedName>
        <fullName evidence="2">Uncharacterized protein</fullName>
    </submittedName>
</protein>
<dbReference type="EnsemblPlants" id="Zm00001eb009910_T001">
    <property type="protein sequence ID" value="Zm00001eb009910_P001"/>
    <property type="gene ID" value="Zm00001eb009910"/>
</dbReference>
<dbReference type="Gramene" id="Zm00001eb009910_T001">
    <property type="protein sequence ID" value="Zm00001eb009910_P001"/>
    <property type="gene ID" value="Zm00001eb009910"/>
</dbReference>
<reference evidence="2" key="2">
    <citation type="submission" date="2019-07" db="EMBL/GenBank/DDBJ databases">
        <authorList>
            <person name="Seetharam A."/>
            <person name="Woodhouse M."/>
            <person name="Cannon E."/>
        </authorList>
    </citation>
    <scope>NUCLEOTIDE SEQUENCE [LARGE SCALE GENOMIC DNA]</scope>
    <source>
        <strain evidence="2">cv. B73</strain>
    </source>
</reference>
<accession>A0A804LGQ6</accession>
<name>A0A804LGQ6_MAIZE</name>
<dbReference type="Proteomes" id="UP000007305">
    <property type="component" value="Chromosome 1"/>
</dbReference>
<organism evidence="2 3">
    <name type="scientific">Zea mays</name>
    <name type="common">Maize</name>
    <dbReference type="NCBI Taxonomy" id="4577"/>
    <lineage>
        <taxon>Eukaryota</taxon>
        <taxon>Viridiplantae</taxon>
        <taxon>Streptophyta</taxon>
        <taxon>Embryophyta</taxon>
        <taxon>Tracheophyta</taxon>
        <taxon>Spermatophyta</taxon>
        <taxon>Magnoliopsida</taxon>
        <taxon>Liliopsida</taxon>
        <taxon>Poales</taxon>
        <taxon>Poaceae</taxon>
        <taxon>PACMAD clade</taxon>
        <taxon>Panicoideae</taxon>
        <taxon>Andropogonodae</taxon>
        <taxon>Andropogoneae</taxon>
        <taxon>Tripsacinae</taxon>
        <taxon>Zea</taxon>
    </lineage>
</organism>
<feature type="region of interest" description="Disordered" evidence="1">
    <location>
        <begin position="1"/>
        <end position="22"/>
    </location>
</feature>
<evidence type="ECO:0000313" key="3">
    <source>
        <dbReference type="Proteomes" id="UP000007305"/>
    </source>
</evidence>